<dbReference type="HOGENOM" id="CLU_020425_3_0_1"/>
<proteinExistence type="predicted"/>
<dbReference type="PANTHER" id="PTHR36587:SF2">
    <property type="entry name" value="EXPRESSION SITE-ASSOCIATED GENE 3 (ESAG3)-LIKE PROTEIN"/>
    <property type="match status" value="1"/>
</dbReference>
<feature type="region of interest" description="Disordered" evidence="1">
    <location>
        <begin position="1"/>
        <end position="22"/>
    </location>
</feature>
<dbReference type="Proteomes" id="UP000016922">
    <property type="component" value="Unassembled WGS sequence"/>
</dbReference>
<gene>
    <name evidence="3" type="ORF">GLAREA_06451</name>
</gene>
<evidence type="ECO:0000313" key="4">
    <source>
        <dbReference type="Proteomes" id="UP000016922"/>
    </source>
</evidence>
<dbReference type="GeneID" id="19465504"/>
<keyword evidence="4" id="KW-1185">Reference proteome</keyword>
<dbReference type="PANTHER" id="PTHR36587">
    <property type="entry name" value="EXPRESSION SITE-ASSOCIATED GENE 3 (ESAG3)-LIKE PROTEIN"/>
    <property type="match status" value="1"/>
</dbReference>
<evidence type="ECO:0000256" key="1">
    <source>
        <dbReference type="SAM" id="MobiDB-lite"/>
    </source>
</evidence>
<name>S3E4U4_GLAL2</name>
<dbReference type="AlphaFoldDB" id="S3E4U4"/>
<reference evidence="3 4" key="1">
    <citation type="journal article" date="2013" name="BMC Genomics">
        <title>Genomics-driven discovery of the pneumocandin biosynthetic gene cluster in the fungus Glarea lozoyensis.</title>
        <authorList>
            <person name="Chen L."/>
            <person name="Yue Q."/>
            <person name="Zhang X."/>
            <person name="Xiang M."/>
            <person name="Wang C."/>
            <person name="Li S."/>
            <person name="Che Y."/>
            <person name="Ortiz-Lopez F.J."/>
            <person name="Bills G.F."/>
            <person name="Liu X."/>
            <person name="An Z."/>
        </authorList>
    </citation>
    <scope>NUCLEOTIDE SEQUENCE [LARGE SCALE GENOMIC DNA]</scope>
    <source>
        <strain evidence="4">ATCC 20868 / MF5171</strain>
    </source>
</reference>
<dbReference type="RefSeq" id="XP_008080055.1">
    <property type="nucleotide sequence ID" value="XM_008081864.1"/>
</dbReference>
<dbReference type="KEGG" id="glz:GLAREA_06451"/>
<sequence length="670" mass="74954">MCSGKQSCSPGNTEESRRLNRLSRPRRAVRRLLVMSLAVFGFISLTLKHTQQITTTYAFKLPLSIAEVKSTYQFDGADAKRWNANVELKDLKSLKTTRPRLHLLITTLNQTPSVNICRTIASAAVLKYPAPILINYGTDERGLKPGADAVQRIYEFLAGRKVAAKDLVLAIDEDSWLQLPPEITIHRFFRSLHDANRRLMARDVKIPKESLVTQSSFGAPILTQAVLFAASKDCSNSPRDPACSAVPESTLPSDLYGSYTDHHPNLKYNRPRFLSSTMAIGQVSDLRPIYKYATDLLHHPHQNHDSQKILSQIFGEQEKQRTLCSRKICGSGWKSYFLSKLEGFWSASREQNLNLAPEYDLGITLDYGNSIFQMMDHSIEDVRFVTFKNFTNSSSTEFSDHASYVPVTLSQDLISTLPPIPKHQSSSSASKIPIPASDGLPSDQLTWLDVALAPNLVMPGGSSPAVLNVHGEALGGEMWGKMWFYEYARGLMRDYSKNSADKDVGEGMIELRDSERKWIGGRFGAWTGDGKWLQWSEVCGNFQDALFPDGNGTFPSEEDVNNITPSPNTSYEPNYENQNPLSQKPAPNIEESHPFQPTSESNSQQTDRFIVKTRKGKAKHVLEELVENGEGEEKGERRKGLLDPEELRGLPGWVDVRFDDLLEAPALVNL</sequence>
<dbReference type="EMBL" id="KE145358">
    <property type="protein sequence ID" value="EPE33438.1"/>
    <property type="molecule type" value="Genomic_DNA"/>
</dbReference>
<feature type="compositionally biased region" description="Polar residues" evidence="1">
    <location>
        <begin position="1"/>
        <end position="13"/>
    </location>
</feature>
<protein>
    <submittedName>
        <fullName evidence="3">Uncharacterized protein</fullName>
    </submittedName>
</protein>
<keyword evidence="2" id="KW-1133">Transmembrane helix</keyword>
<organism evidence="3 4">
    <name type="scientific">Glarea lozoyensis (strain ATCC 20868 / MF5171)</name>
    <dbReference type="NCBI Taxonomy" id="1116229"/>
    <lineage>
        <taxon>Eukaryota</taxon>
        <taxon>Fungi</taxon>
        <taxon>Dikarya</taxon>
        <taxon>Ascomycota</taxon>
        <taxon>Pezizomycotina</taxon>
        <taxon>Leotiomycetes</taxon>
        <taxon>Helotiales</taxon>
        <taxon>Helotiaceae</taxon>
        <taxon>Glarea</taxon>
    </lineage>
</organism>
<dbReference type="OMA" id="LLGGQDW"/>
<feature type="transmembrane region" description="Helical" evidence="2">
    <location>
        <begin position="28"/>
        <end position="47"/>
    </location>
</feature>
<feature type="compositionally biased region" description="Polar residues" evidence="1">
    <location>
        <begin position="595"/>
        <end position="607"/>
    </location>
</feature>
<accession>S3E4U4</accession>
<feature type="compositionally biased region" description="Polar residues" evidence="1">
    <location>
        <begin position="561"/>
        <end position="582"/>
    </location>
</feature>
<evidence type="ECO:0000256" key="2">
    <source>
        <dbReference type="SAM" id="Phobius"/>
    </source>
</evidence>
<keyword evidence="2" id="KW-0812">Transmembrane</keyword>
<feature type="region of interest" description="Disordered" evidence="1">
    <location>
        <begin position="549"/>
        <end position="607"/>
    </location>
</feature>
<keyword evidence="2" id="KW-0472">Membrane</keyword>
<dbReference type="OrthoDB" id="422736at2759"/>
<dbReference type="CDD" id="cd22997">
    <property type="entry name" value="GT_LH"/>
    <property type="match status" value="1"/>
</dbReference>
<evidence type="ECO:0000313" key="3">
    <source>
        <dbReference type="EMBL" id="EPE33438.1"/>
    </source>
</evidence>
<dbReference type="eggNOG" id="ENOG502SKSW">
    <property type="taxonomic scope" value="Eukaryota"/>
</dbReference>